<dbReference type="SUPFAM" id="SSF56281">
    <property type="entry name" value="Metallo-hydrolase/oxidoreductase"/>
    <property type="match status" value="1"/>
</dbReference>
<dbReference type="GO" id="GO:0000723">
    <property type="term" value="P:telomere maintenance"/>
    <property type="evidence" value="ECO:0007669"/>
    <property type="project" value="TreeGrafter"/>
</dbReference>
<comment type="subcellular location">
    <subcellularLocation>
        <location evidence="1">Nucleus</location>
    </subcellularLocation>
</comment>
<dbReference type="PANTHER" id="PTHR23240:SF8">
    <property type="entry name" value="PROTEIN ARTEMIS"/>
    <property type="match status" value="1"/>
</dbReference>
<evidence type="ECO:0000256" key="2">
    <source>
        <dbReference type="ARBA" id="ARBA00010304"/>
    </source>
</evidence>
<evidence type="ECO:0000256" key="7">
    <source>
        <dbReference type="ARBA" id="ARBA00022839"/>
    </source>
</evidence>
<keyword evidence="5" id="KW-0227">DNA damage</keyword>
<dbReference type="Pfam" id="PF07522">
    <property type="entry name" value="DRMBL"/>
    <property type="match status" value="1"/>
</dbReference>
<evidence type="ECO:0000259" key="14">
    <source>
        <dbReference type="Pfam" id="PF07522"/>
    </source>
</evidence>
<keyword evidence="6" id="KW-0378">Hydrolase</keyword>
<dbReference type="InterPro" id="IPR011084">
    <property type="entry name" value="DRMBL"/>
</dbReference>
<evidence type="ECO:0000256" key="11">
    <source>
        <dbReference type="ARBA" id="ARBA00039759"/>
    </source>
</evidence>
<feature type="domain" description="DNA repair metallo-beta-lactamase" evidence="14">
    <location>
        <begin position="427"/>
        <end position="459"/>
    </location>
</feature>
<comment type="similarity">
    <text evidence="2">Belongs to the DNA repair metallo-beta-lactamase (DRMBL) family.</text>
</comment>
<dbReference type="GO" id="GO:0006310">
    <property type="term" value="P:DNA recombination"/>
    <property type="evidence" value="ECO:0007669"/>
    <property type="project" value="UniProtKB-KW"/>
</dbReference>
<proteinExistence type="inferred from homology"/>
<feature type="region of interest" description="Disordered" evidence="13">
    <location>
        <begin position="629"/>
        <end position="656"/>
    </location>
</feature>
<evidence type="ECO:0000256" key="13">
    <source>
        <dbReference type="SAM" id="MobiDB-lite"/>
    </source>
</evidence>
<reference evidence="16" key="1">
    <citation type="submission" date="2019-04" db="EMBL/GenBank/DDBJ databases">
        <title>Friends and foes A comparative genomics studyof 23 Aspergillus species from section Flavi.</title>
        <authorList>
            <consortium name="DOE Joint Genome Institute"/>
            <person name="Kjaerbolling I."/>
            <person name="Vesth T."/>
            <person name="Frisvad J.C."/>
            <person name="Nybo J.L."/>
            <person name="Theobald S."/>
            <person name="Kildgaard S."/>
            <person name="Isbrandt T."/>
            <person name="Kuo A."/>
            <person name="Sato A."/>
            <person name="Lyhne E.K."/>
            <person name="Kogle M.E."/>
            <person name="Wiebenga A."/>
            <person name="Kun R.S."/>
            <person name="Lubbers R.J."/>
            <person name="Makela M.R."/>
            <person name="Barry K."/>
            <person name="Chovatia M."/>
            <person name="Clum A."/>
            <person name="Daum C."/>
            <person name="Haridas S."/>
            <person name="He G."/>
            <person name="LaButti K."/>
            <person name="Lipzen A."/>
            <person name="Mondo S."/>
            <person name="Riley R."/>
            <person name="Salamov A."/>
            <person name="Simmons B.A."/>
            <person name="Magnuson J.K."/>
            <person name="Henrissat B."/>
            <person name="Mortensen U.H."/>
            <person name="Larsen T.O."/>
            <person name="Devries R.P."/>
            <person name="Grigoriev I.V."/>
            <person name="Machida M."/>
            <person name="Baker S.E."/>
            <person name="Andersen M.R."/>
        </authorList>
    </citation>
    <scope>NUCLEOTIDE SEQUENCE [LARGE SCALE GENOMIC DNA]</scope>
    <source>
        <strain evidence="16">CBS 553.77</strain>
    </source>
</reference>
<dbReference type="InterPro" id="IPR036866">
    <property type="entry name" value="RibonucZ/Hydroxyglut_hydro"/>
</dbReference>
<evidence type="ECO:0000256" key="5">
    <source>
        <dbReference type="ARBA" id="ARBA00022763"/>
    </source>
</evidence>
<dbReference type="Gene3D" id="3.60.15.10">
    <property type="entry name" value="Ribonuclease Z/Hydroxyacylglutathione hydrolase-like"/>
    <property type="match status" value="1"/>
</dbReference>
<keyword evidence="8" id="KW-0233">DNA recombination</keyword>
<dbReference type="GO" id="GO:0005634">
    <property type="term" value="C:nucleus"/>
    <property type="evidence" value="ECO:0007669"/>
    <property type="project" value="UniProtKB-SubCell"/>
</dbReference>
<dbReference type="PANTHER" id="PTHR23240">
    <property type="entry name" value="DNA CROSS-LINK REPAIR PROTEIN PSO2/SNM1-RELATED"/>
    <property type="match status" value="1"/>
</dbReference>
<dbReference type="GO" id="GO:0006303">
    <property type="term" value="P:double-strand break repair via nonhomologous end joining"/>
    <property type="evidence" value="ECO:0007669"/>
    <property type="project" value="TreeGrafter"/>
</dbReference>
<dbReference type="Pfam" id="PF23023">
    <property type="entry name" value="Anti-Pycsar_Apyc1"/>
    <property type="match status" value="1"/>
</dbReference>
<feature type="region of interest" description="Disordered" evidence="13">
    <location>
        <begin position="503"/>
        <end position="604"/>
    </location>
</feature>
<dbReference type="GO" id="GO:0036297">
    <property type="term" value="P:interstrand cross-link repair"/>
    <property type="evidence" value="ECO:0007669"/>
    <property type="project" value="TreeGrafter"/>
</dbReference>
<dbReference type="OrthoDB" id="5561659at2759"/>
<keyword evidence="10" id="KW-0539">Nucleus</keyword>
<protein>
    <recommendedName>
        <fullName evidence="11">Protein artemis</fullName>
    </recommendedName>
    <alternativeName>
        <fullName evidence="12">DNA cross-link repair 1C protein</fullName>
    </alternativeName>
</protein>
<evidence type="ECO:0000256" key="8">
    <source>
        <dbReference type="ARBA" id="ARBA00023172"/>
    </source>
</evidence>
<evidence type="ECO:0000313" key="16">
    <source>
        <dbReference type="Proteomes" id="UP000327118"/>
    </source>
</evidence>
<evidence type="ECO:0000313" key="15">
    <source>
        <dbReference type="EMBL" id="KAE8352927.1"/>
    </source>
</evidence>
<dbReference type="Proteomes" id="UP000327118">
    <property type="component" value="Unassembled WGS sequence"/>
</dbReference>
<evidence type="ECO:0000256" key="6">
    <source>
        <dbReference type="ARBA" id="ARBA00022801"/>
    </source>
</evidence>
<feature type="compositionally biased region" description="Low complexity" evidence="13">
    <location>
        <begin position="512"/>
        <end position="540"/>
    </location>
</feature>
<organism evidence="15 16">
    <name type="scientific">Aspergillus coremiiformis</name>
    <dbReference type="NCBI Taxonomy" id="138285"/>
    <lineage>
        <taxon>Eukaryota</taxon>
        <taxon>Fungi</taxon>
        <taxon>Dikarya</taxon>
        <taxon>Ascomycota</taxon>
        <taxon>Pezizomycotina</taxon>
        <taxon>Eurotiomycetes</taxon>
        <taxon>Eurotiomycetidae</taxon>
        <taxon>Eurotiales</taxon>
        <taxon>Aspergillaceae</taxon>
        <taxon>Aspergillus</taxon>
        <taxon>Aspergillus subgen. Circumdati</taxon>
    </lineage>
</organism>
<keyword evidence="16" id="KW-1185">Reference proteome</keyword>
<evidence type="ECO:0000256" key="10">
    <source>
        <dbReference type="ARBA" id="ARBA00023242"/>
    </source>
</evidence>
<keyword evidence="9" id="KW-0234">DNA repair</keyword>
<accession>A0A5N6Z5H3</accession>
<keyword evidence="7" id="KW-0269">Exonuclease</keyword>
<evidence type="ECO:0000256" key="1">
    <source>
        <dbReference type="ARBA" id="ARBA00004123"/>
    </source>
</evidence>
<evidence type="ECO:0000256" key="9">
    <source>
        <dbReference type="ARBA" id="ARBA00023204"/>
    </source>
</evidence>
<dbReference type="EMBL" id="ML739113">
    <property type="protein sequence ID" value="KAE8352927.1"/>
    <property type="molecule type" value="Genomic_DNA"/>
</dbReference>
<dbReference type="GO" id="GO:0035312">
    <property type="term" value="F:5'-3' DNA exonuclease activity"/>
    <property type="evidence" value="ECO:0007669"/>
    <property type="project" value="TreeGrafter"/>
</dbReference>
<name>A0A5N6Z5H3_9EURO</name>
<sequence length="784" mass="87477">MSTFDGIVQEFPYIQIDYFRKNPDRSPPLAGFLSHVHSDHLQGLESFRAPFIYCSAATRELLLHIEKYPHRMNFSKGILESRRLHYKHLSKLLRPIPLNTPTELELTPRLSIRVTLLDANHCTGAVMFLIEGDGKSILYTGDIRAESWWVKGLIRHPILIPYTLGGKRLDKIYLDSTFARHSSIYRTFPSKAEGLAELLRTVESYPEDTIFYFRAWTFGYEEVWVALSAALNSKVHVDRYQMGLYRSLVSAQNGIGEASALCGFQLGNRFVPGCLSEDEGCRIHSCEPGIQCSAIPLKNSVYIVPIVSQTKDGSKLPEVGAGGGGGDLYQVHELEIPNESTLEQLVKLCLERIHDSKTLSETREALAEAFSSKSKTLSLDSYGIKGDQDISLENLVNILSRGRFHEKDWSDTQVLTGPRDQSGNRLPQIIHFPYSRHSSYAELCELVSAFKPKDIYPCTVDPLTWDEDVSMQSLFGHLCSGTEFAHDQHMRYMIANDEELRSKKRARDEEASLQSSQASSIQLDSIPRTPTDPTTSNPDNEMSPVHPETQLGTTTPQSRHHNTHPRPISSSDRIPLPSSPPDNNQTTNEPHPIPKSTREAEQARRNEIRQAWDFLNSARSEQNIFHLGSLPSSWSTEEDREPALPDPQPKATPEAGTAHCVVEHHDEANMDVDTTDSSIEAIDPAPDSQFSCSLSLSSSAFASQEQLLEPRSDLGLDGTTDNIEAQESRIHAATQTFDSLKRSSSSSQIRRAAYLAAKADSYDAWASMGLVSAGDNHTEEEAEL</sequence>
<evidence type="ECO:0000256" key="12">
    <source>
        <dbReference type="ARBA" id="ARBA00042677"/>
    </source>
</evidence>
<evidence type="ECO:0000256" key="4">
    <source>
        <dbReference type="ARBA" id="ARBA00022759"/>
    </source>
</evidence>
<dbReference type="GO" id="GO:0003684">
    <property type="term" value="F:damaged DNA binding"/>
    <property type="evidence" value="ECO:0007669"/>
    <property type="project" value="TreeGrafter"/>
</dbReference>
<dbReference type="AlphaFoldDB" id="A0A5N6Z5H3"/>
<dbReference type="GO" id="GO:0004519">
    <property type="term" value="F:endonuclease activity"/>
    <property type="evidence" value="ECO:0007669"/>
    <property type="project" value="UniProtKB-KW"/>
</dbReference>
<evidence type="ECO:0000256" key="3">
    <source>
        <dbReference type="ARBA" id="ARBA00022722"/>
    </source>
</evidence>
<keyword evidence="4" id="KW-0255">Endonuclease</keyword>
<gene>
    <name evidence="15" type="ORF">BDV28DRAFT_118068</name>
</gene>
<keyword evidence="3" id="KW-0540">Nuclease</keyword>